<keyword evidence="4" id="KW-1185">Reference proteome</keyword>
<dbReference type="Gene3D" id="3.40.190.10">
    <property type="entry name" value="Periplasmic binding protein-like II"/>
    <property type="match status" value="2"/>
</dbReference>
<dbReference type="OrthoDB" id="9815602at2"/>
<dbReference type="PANTHER" id="PTHR30024">
    <property type="entry name" value="ALIPHATIC SULFONATES-BINDING PROTEIN-RELATED"/>
    <property type="match status" value="1"/>
</dbReference>
<dbReference type="RefSeq" id="WP_015738392.1">
    <property type="nucleotide sequence ID" value="NC_013385.1"/>
</dbReference>
<gene>
    <name evidence="3" type="ordered locus">Adeg_0354</name>
</gene>
<comment type="similarity">
    <text evidence="1">Belongs to the bacterial solute-binding protein SsuA/TauA family.</text>
</comment>
<dbReference type="Proteomes" id="UP000002620">
    <property type="component" value="Chromosome"/>
</dbReference>
<dbReference type="EMBL" id="CP001785">
    <property type="protein sequence ID" value="ACX51514.1"/>
    <property type="molecule type" value="Genomic_DNA"/>
</dbReference>
<evidence type="ECO:0000256" key="1">
    <source>
        <dbReference type="ARBA" id="ARBA00010742"/>
    </source>
</evidence>
<dbReference type="SMART" id="SM00062">
    <property type="entry name" value="PBPb"/>
    <property type="match status" value="1"/>
</dbReference>
<evidence type="ECO:0000313" key="4">
    <source>
        <dbReference type="Proteomes" id="UP000002620"/>
    </source>
</evidence>
<feature type="domain" description="Solute-binding protein family 3/N-terminal" evidence="2">
    <location>
        <begin position="27"/>
        <end position="239"/>
    </location>
</feature>
<dbReference type="AlphaFoldDB" id="C9RB87"/>
<proteinExistence type="inferred from homology"/>
<accession>C9RB87</accession>
<dbReference type="Pfam" id="PF09084">
    <property type="entry name" value="NMT1"/>
    <property type="match status" value="1"/>
</dbReference>
<reference evidence="3 4" key="1">
    <citation type="submission" date="2009-10" db="EMBL/GenBank/DDBJ databases">
        <title>Complete sequence of chromosome of Ammonifex degensii KC4.</title>
        <authorList>
            <consortium name="US DOE Joint Genome Institute"/>
            <person name="Kerfeld C."/>
            <person name="Goodner B."/>
            <person name="Huber H."/>
            <person name="Stetter K."/>
            <person name="Lucas S."/>
            <person name="Copeland A."/>
            <person name="Lapidus A."/>
            <person name="Glavina del Rio T."/>
            <person name="Dalin E."/>
            <person name="Tice H."/>
            <person name="Bruce D."/>
            <person name="Goodwin L."/>
            <person name="Pitluck S."/>
            <person name="Saunders E."/>
            <person name="Brettin T."/>
            <person name="Detter J.C."/>
            <person name="Han C."/>
            <person name="Larimer F."/>
            <person name="Land M."/>
            <person name="Hauser L."/>
            <person name="Kyrpides N."/>
            <person name="Ovchinnikova G."/>
            <person name="Richardson P."/>
        </authorList>
    </citation>
    <scope>NUCLEOTIDE SEQUENCE [LARGE SCALE GENOMIC DNA]</scope>
    <source>
        <strain evidence="4">DSM 10501 / KC4</strain>
    </source>
</reference>
<protein>
    <submittedName>
        <fullName evidence="3">NMT1/THI5 like domain protein</fullName>
    </submittedName>
</protein>
<dbReference type="SUPFAM" id="SSF53850">
    <property type="entry name" value="Periplasmic binding protein-like II"/>
    <property type="match status" value="1"/>
</dbReference>
<dbReference type="InterPro" id="IPR001638">
    <property type="entry name" value="Solute-binding_3/MltF_N"/>
</dbReference>
<evidence type="ECO:0000313" key="3">
    <source>
        <dbReference type="EMBL" id="ACX51514.1"/>
    </source>
</evidence>
<name>C9RB87_AMMDK</name>
<dbReference type="HOGENOM" id="CLU_028871_5_2_9"/>
<sequence length="316" mass="34713">MVLRRFFPLLLLSLLLLFPGCGQKKEPLTIGTLPIIDNLPFWVAEEKGYFKEAGLEVKFIPFPSAVERDSAFTAGKIDLAVGDLLAVAQMRQGGTKVKAIAVAQGRQPGEARFALLSAPTSRITSVKELRNVPVACSLKTINEYLVDRMLEDAGIPPQEIKKVSIPKIPVRLEALLNGTVKAALLPEPFASLAEAKGAHLLADSSQKNLAQTVIIVREEVIDRHLPELKRLLEAYNRAVADIQQNPQAFNRLLEEKAQVPKEVLPGEKHGIKLAFSPATLPTEGEVEAVLGWLKTQGLLTQPLTYSDLVDRRVLER</sequence>
<organism evidence="3 4">
    <name type="scientific">Ammonifex degensii (strain DSM 10501 / KC4)</name>
    <dbReference type="NCBI Taxonomy" id="429009"/>
    <lineage>
        <taxon>Bacteria</taxon>
        <taxon>Bacillati</taxon>
        <taxon>Bacillota</taxon>
        <taxon>Clostridia</taxon>
        <taxon>Thermoanaerobacterales</taxon>
        <taxon>Thermoanaerobacteraceae</taxon>
        <taxon>Ammonifex</taxon>
    </lineage>
</organism>
<dbReference type="InterPro" id="IPR015168">
    <property type="entry name" value="SsuA/THI5"/>
</dbReference>
<dbReference type="KEGG" id="adg:Adeg_0354"/>
<dbReference type="STRING" id="429009.Adeg_0354"/>
<dbReference type="eggNOG" id="COG0715">
    <property type="taxonomic scope" value="Bacteria"/>
</dbReference>
<evidence type="ECO:0000259" key="2">
    <source>
        <dbReference type="SMART" id="SM00062"/>
    </source>
</evidence>